<dbReference type="PROSITE" id="PS00432">
    <property type="entry name" value="ACTINS_2"/>
    <property type="match status" value="1"/>
</dbReference>
<dbReference type="SUPFAM" id="SSF48403">
    <property type="entry name" value="Ankyrin repeat"/>
    <property type="match status" value="1"/>
</dbReference>
<dbReference type="CDD" id="cd19120">
    <property type="entry name" value="AKR_AKR3C2-3"/>
    <property type="match status" value="1"/>
</dbReference>
<dbReference type="InterPro" id="IPR004000">
    <property type="entry name" value="Actin"/>
</dbReference>
<dbReference type="InterPro" id="IPR036770">
    <property type="entry name" value="Ankyrin_rpt-contain_sf"/>
</dbReference>
<comment type="similarity">
    <text evidence="5">Belongs to the actin family.</text>
</comment>
<dbReference type="GO" id="GO:0016652">
    <property type="term" value="F:oxidoreductase activity, acting on NAD(P)H as acceptor"/>
    <property type="evidence" value="ECO:0007669"/>
    <property type="project" value="InterPro"/>
</dbReference>
<dbReference type="SUPFAM" id="SSF51430">
    <property type="entry name" value="NAD(P)-linked oxidoreductase"/>
    <property type="match status" value="1"/>
</dbReference>
<dbReference type="PROSITE" id="PS50088">
    <property type="entry name" value="ANK_REPEAT"/>
    <property type="match status" value="1"/>
</dbReference>
<dbReference type="InterPro" id="IPR023210">
    <property type="entry name" value="NADP_OxRdtase_dom"/>
</dbReference>
<dbReference type="InParanoid" id="A0A2P6N3H2"/>
<dbReference type="PANTHER" id="PTHR43827:SF3">
    <property type="entry name" value="NADP-DEPENDENT OXIDOREDUCTASE DOMAIN-CONTAINING PROTEIN"/>
    <property type="match status" value="1"/>
</dbReference>
<dbReference type="SUPFAM" id="SSF53067">
    <property type="entry name" value="Actin-like ATPase domain"/>
    <property type="match status" value="1"/>
</dbReference>
<dbReference type="Gene3D" id="3.30.420.40">
    <property type="match status" value="2"/>
</dbReference>
<comment type="caution">
    <text evidence="7">The sequence shown here is derived from an EMBL/GenBank/DDBJ whole genome shotgun (WGS) entry which is preliminary data.</text>
</comment>
<evidence type="ECO:0000256" key="1">
    <source>
        <dbReference type="ARBA" id="ARBA00007905"/>
    </source>
</evidence>
<keyword evidence="8" id="KW-1185">Reference proteome</keyword>
<dbReference type="FunFam" id="3.30.420.40:FF:000058">
    <property type="entry name" value="Putative actin-related protein 5"/>
    <property type="match status" value="1"/>
</dbReference>
<dbReference type="InterPro" id="IPR043129">
    <property type="entry name" value="ATPase_NBD"/>
</dbReference>
<evidence type="ECO:0000256" key="4">
    <source>
        <dbReference type="PROSITE-ProRule" id="PRU00023"/>
    </source>
</evidence>
<keyword evidence="2" id="KW-0521">NADP</keyword>
<dbReference type="Pfam" id="PF00022">
    <property type="entry name" value="Actin"/>
    <property type="match status" value="1"/>
</dbReference>
<dbReference type="InterPro" id="IPR044494">
    <property type="entry name" value="AKR3C2/3"/>
</dbReference>
<dbReference type="InterPro" id="IPR036812">
    <property type="entry name" value="NAD(P)_OxRdtase_dom_sf"/>
</dbReference>
<dbReference type="EMBL" id="MDYQ01000220">
    <property type="protein sequence ID" value="PRP78491.1"/>
    <property type="molecule type" value="Genomic_DNA"/>
</dbReference>
<feature type="domain" description="NADP-dependent oxidoreductase" evidence="6">
    <location>
        <begin position="918"/>
        <end position="1147"/>
    </location>
</feature>
<reference evidence="7 8" key="1">
    <citation type="journal article" date="2018" name="Genome Biol. Evol.">
        <title>Multiple Roots of Fruiting Body Formation in Amoebozoa.</title>
        <authorList>
            <person name="Hillmann F."/>
            <person name="Forbes G."/>
            <person name="Novohradska S."/>
            <person name="Ferling I."/>
            <person name="Riege K."/>
            <person name="Groth M."/>
            <person name="Westermann M."/>
            <person name="Marz M."/>
            <person name="Spaller T."/>
            <person name="Winckler T."/>
            <person name="Schaap P."/>
            <person name="Glockner G."/>
        </authorList>
    </citation>
    <scope>NUCLEOTIDE SEQUENCE [LARGE SCALE GENOMIC DNA]</scope>
    <source>
        <strain evidence="7 8">Jena</strain>
    </source>
</reference>
<evidence type="ECO:0000256" key="5">
    <source>
        <dbReference type="RuleBase" id="RU000487"/>
    </source>
</evidence>
<organism evidence="7 8">
    <name type="scientific">Planoprotostelium fungivorum</name>
    <dbReference type="NCBI Taxonomy" id="1890364"/>
    <lineage>
        <taxon>Eukaryota</taxon>
        <taxon>Amoebozoa</taxon>
        <taxon>Evosea</taxon>
        <taxon>Variosea</taxon>
        <taxon>Cavosteliida</taxon>
        <taxon>Cavosteliaceae</taxon>
        <taxon>Planoprotostelium</taxon>
    </lineage>
</organism>
<dbReference type="InterPro" id="IPR004001">
    <property type="entry name" value="Actin_CS"/>
</dbReference>
<dbReference type="AlphaFoldDB" id="A0A2P6N3H2"/>
<sequence length="1162" mass="131181">MNSSSLTETLLPLENLEAWSSTVVPVPPESLQSTTVTPSPRVSIVKTRLAGDFITEEFSRIIEGKGVSIRPHYMIKSKKEIRMNEFEVELNGERASHHVNLTVSDLPNITDSYRQYEAKHIIRDIKETVFRVSDFAFNEETNANIPAVPYELPDGNTIEIGTDRFKLPELMFNTSVLQKLNTNVPAEEMMSIPQMVLNSIGRCDADLRRELFGGILLTGGNTLFPQFAERLNKELSEKQPPQGYKLRMITPTPQDRKYGVWTGGSILASLGAFQQMWISKQEYEEYGPPVVDTKSTYHQQDAPRVVETTLLRETGRRMRIDPTSQAQVRKGLTREETHVTTTEMEGTQDAHRVMIGEVAVEIVAVPTDPNATLPRYIKVSRAALERFRYEMEDNEIDCDVRSDVTYLHSEDHSPNSSSSMTHRRVSTINVTDDITSVTTERSDGPPTSYSWPTPFTGQWIDKSDRQYIVSESRVYDACRITVVSIHRGEGLIADAGQSGRPTRFLLNAVRFEVGQVPHFQLIRMEVRAGGTKVVEGETKTERRAIILTSTDGVDSIEMNQVQIGIEEYRKCSERWVERIVSLIKNSTLDSTLSGVYKSYFGYNYVAAVPCGEDKFIVAGVVILRHRDQEMRFDDNIVFIGTSHEGSTTSIRQLNAPVSYNTASIPYQRTREVQKREQVFGRKMPPLPALMGWYNAVQDITRLLHLNLSFLLDEGDQEEAIRMLKESTSVPHLALKPLISNFPGLMPIMRAAQKGMTETCKTLMHYGADIHAFRRGEKGRENSRSLEYAVVGKNEQMVRFLLDSGVKIRSTTIGYARKSGHQKSGDTREEDTDWRMVDFLETYQKEHPESIENEDTSKQLNKWSFKLTSLLYATIHDFQELGYSLWLKTFLNLSHMSLLKAFKIGDGKIIPGIGFGTGTALFAKDAGESVVRAIKAGYRHIDTAQALKDAGVDRSELYVTTKIIEGAGKKTEETFSQQLAQLQLDHVDLYLIHTPILKEATIEDTWKALENIQKSGKAKSIGVSNFRVSDLQKLEGHTTPSVNQIEFHPYVWKQTSSLYDYCRQKNIILEAYGALSPIIRSQEGPLHPVLKEIAHRHNATTGQILIAWTIGKGVVPVTTTNKDERLKEMLAAQDLKLSEGEMDEIDRAGSTVHERYFAKHMDS</sequence>
<feature type="repeat" description="ANK" evidence="4">
    <location>
        <begin position="742"/>
        <end position="774"/>
    </location>
</feature>
<dbReference type="InterPro" id="IPR020471">
    <property type="entry name" value="AKR"/>
</dbReference>
<gene>
    <name evidence="7" type="ORF">PROFUN_13566</name>
</gene>
<evidence type="ECO:0000256" key="3">
    <source>
        <dbReference type="ARBA" id="ARBA00023002"/>
    </source>
</evidence>
<dbReference type="SMART" id="SM00268">
    <property type="entry name" value="ACTIN"/>
    <property type="match status" value="1"/>
</dbReference>
<dbReference type="PROSITE" id="PS00062">
    <property type="entry name" value="ALDOKETO_REDUCTASE_2"/>
    <property type="match status" value="1"/>
</dbReference>
<evidence type="ECO:0000313" key="8">
    <source>
        <dbReference type="Proteomes" id="UP000241769"/>
    </source>
</evidence>
<proteinExistence type="inferred from homology"/>
<dbReference type="PANTHER" id="PTHR43827">
    <property type="entry name" value="2,5-DIKETO-D-GLUCONIC ACID REDUCTASE"/>
    <property type="match status" value="1"/>
</dbReference>
<name>A0A2P6N3H2_9EUKA</name>
<dbReference type="PRINTS" id="PR00069">
    <property type="entry name" value="ALDKETRDTASE"/>
</dbReference>
<protein>
    <recommendedName>
        <fullName evidence="6">NADP-dependent oxidoreductase domain-containing protein</fullName>
    </recommendedName>
</protein>
<evidence type="ECO:0000313" key="7">
    <source>
        <dbReference type="EMBL" id="PRP78491.1"/>
    </source>
</evidence>
<dbReference type="InterPro" id="IPR018170">
    <property type="entry name" value="Aldo/ket_reductase_CS"/>
</dbReference>
<dbReference type="GO" id="GO:0016192">
    <property type="term" value="P:vesicle-mediated transport"/>
    <property type="evidence" value="ECO:0007669"/>
    <property type="project" value="UniProtKB-ARBA"/>
</dbReference>
<keyword evidence="3" id="KW-0560">Oxidoreductase</keyword>
<dbReference type="SMART" id="SM00248">
    <property type="entry name" value="ANK"/>
    <property type="match status" value="2"/>
</dbReference>
<keyword evidence="4" id="KW-0040">ANK repeat</keyword>
<evidence type="ECO:0000259" key="6">
    <source>
        <dbReference type="Pfam" id="PF00248"/>
    </source>
</evidence>
<dbReference type="Gene3D" id="1.25.40.20">
    <property type="entry name" value="Ankyrin repeat-containing domain"/>
    <property type="match status" value="1"/>
</dbReference>
<evidence type="ECO:0000256" key="2">
    <source>
        <dbReference type="ARBA" id="ARBA00022857"/>
    </source>
</evidence>
<dbReference type="GO" id="GO:0016616">
    <property type="term" value="F:oxidoreductase activity, acting on the CH-OH group of donors, NAD or NADP as acceptor"/>
    <property type="evidence" value="ECO:0007669"/>
    <property type="project" value="UniProtKB-ARBA"/>
</dbReference>
<dbReference type="OrthoDB" id="416253at2759"/>
<dbReference type="Gene3D" id="3.20.20.100">
    <property type="entry name" value="NADP-dependent oxidoreductase domain"/>
    <property type="match status" value="1"/>
</dbReference>
<dbReference type="Pfam" id="PF00248">
    <property type="entry name" value="Aldo_ket_red"/>
    <property type="match status" value="1"/>
</dbReference>
<dbReference type="Proteomes" id="UP000241769">
    <property type="component" value="Unassembled WGS sequence"/>
</dbReference>
<comment type="similarity">
    <text evidence="1">Belongs to the aldo/keto reductase family.</text>
</comment>
<dbReference type="InterPro" id="IPR002110">
    <property type="entry name" value="Ankyrin_rpt"/>
</dbReference>
<dbReference type="STRING" id="1890364.A0A2P6N3H2"/>
<accession>A0A2P6N3H2</accession>
<dbReference type="GO" id="GO:0005856">
    <property type="term" value="C:cytoskeleton"/>
    <property type="evidence" value="ECO:0007669"/>
    <property type="project" value="UniProtKB-ARBA"/>
</dbReference>